<dbReference type="Pfam" id="PF17098">
    <property type="entry name" value="Wtap"/>
    <property type="match status" value="1"/>
</dbReference>
<dbReference type="GO" id="GO:0005634">
    <property type="term" value="C:nucleus"/>
    <property type="evidence" value="ECO:0007669"/>
    <property type="project" value="UniProtKB-SubCell"/>
</dbReference>
<feature type="region of interest" description="Disordered" evidence="7">
    <location>
        <begin position="276"/>
        <end position="374"/>
    </location>
</feature>
<keyword evidence="5" id="KW-0539">Nucleus</keyword>
<evidence type="ECO:0008006" key="10">
    <source>
        <dbReference type="Google" id="ProtNLM"/>
    </source>
</evidence>
<dbReference type="GO" id="GO:0006397">
    <property type="term" value="P:mRNA processing"/>
    <property type="evidence" value="ECO:0007669"/>
    <property type="project" value="UniProtKB-KW"/>
</dbReference>
<evidence type="ECO:0000313" key="9">
    <source>
        <dbReference type="Proteomes" id="UP000749559"/>
    </source>
</evidence>
<dbReference type="InterPro" id="IPR033757">
    <property type="entry name" value="WTAP"/>
</dbReference>
<evidence type="ECO:0000256" key="3">
    <source>
        <dbReference type="ARBA" id="ARBA00022664"/>
    </source>
</evidence>
<evidence type="ECO:0000256" key="1">
    <source>
        <dbReference type="ARBA" id="ARBA00004123"/>
    </source>
</evidence>
<keyword evidence="3" id="KW-0507">mRNA processing</keyword>
<evidence type="ECO:0000256" key="2">
    <source>
        <dbReference type="ARBA" id="ARBA00010313"/>
    </source>
</evidence>
<organism evidence="8 9">
    <name type="scientific">Owenia fusiformis</name>
    <name type="common">Polychaete worm</name>
    <dbReference type="NCBI Taxonomy" id="6347"/>
    <lineage>
        <taxon>Eukaryota</taxon>
        <taxon>Metazoa</taxon>
        <taxon>Spiralia</taxon>
        <taxon>Lophotrochozoa</taxon>
        <taxon>Annelida</taxon>
        <taxon>Polychaeta</taxon>
        <taxon>Sedentaria</taxon>
        <taxon>Canalipalpata</taxon>
        <taxon>Sabellida</taxon>
        <taxon>Oweniida</taxon>
        <taxon>Oweniidae</taxon>
        <taxon>Owenia</taxon>
    </lineage>
</organism>
<dbReference type="GO" id="GO:0000381">
    <property type="term" value="P:regulation of alternative mRNA splicing, via spliceosome"/>
    <property type="evidence" value="ECO:0007669"/>
    <property type="project" value="InterPro"/>
</dbReference>
<dbReference type="OrthoDB" id="3366661at2759"/>
<gene>
    <name evidence="8" type="ORF">OFUS_LOCUS23146</name>
</gene>
<accession>A0A8S4Q064</accession>
<dbReference type="PANTHER" id="PTHR15217">
    <property type="entry name" value="WILMS' TUMOR 1-ASSOCIATING PROTEIN"/>
    <property type="match status" value="1"/>
</dbReference>
<comment type="caution">
    <text evidence="8">The sequence shown here is derived from an EMBL/GenBank/DDBJ whole genome shotgun (WGS) entry which is preliminary data.</text>
</comment>
<feature type="compositionally biased region" description="Acidic residues" evidence="7">
    <location>
        <begin position="348"/>
        <end position="358"/>
    </location>
</feature>
<evidence type="ECO:0000256" key="6">
    <source>
        <dbReference type="SAM" id="Coils"/>
    </source>
</evidence>
<evidence type="ECO:0000256" key="5">
    <source>
        <dbReference type="ARBA" id="ARBA00023242"/>
    </source>
</evidence>
<keyword evidence="6" id="KW-0175">Coiled coil</keyword>
<keyword evidence="4" id="KW-0508">mRNA splicing</keyword>
<protein>
    <recommendedName>
        <fullName evidence="10">Pre-mRNA-splicing regulator WTAP</fullName>
    </recommendedName>
</protein>
<sequence>MYEMCVVNAINIFTACDNTRKTTGDSVMSGPPRRVSLGREDLHRLSKEEILEMWEKQEIYLDFLETRNPEKANESKMIDEFMALRDSEEKLRQQQIEATRRENVLVMRLTTKEREMQDYANQLSELTKAQNTSPSQLRSMLLDPAINLMFQRMKKEMDNSRDKLEQAQKDLAAWKFTPDSQTGKRLMARCRMLLQENEDLGKTIASGRIAKLEGDIALEKTLVSELKKSQAETDEFLVELDEDVEGMQSTIYFLQQQLKDTKDRIVALEAENVNLRQQQQQQSLGTTGSTHQPRPTNVSPTPTAPSPVSMGTSDSRTPMLTDPSPRSASPMLARTANGMPVVVKQELMETDEFQDELPSENNQPSGHDPFFNKV</sequence>
<feature type="coiled-coil region" evidence="6">
    <location>
        <begin position="109"/>
        <end position="177"/>
    </location>
</feature>
<comment type="subcellular location">
    <subcellularLocation>
        <location evidence="1">Nucleus</location>
    </subcellularLocation>
</comment>
<dbReference type="GO" id="GO:0008380">
    <property type="term" value="P:RNA splicing"/>
    <property type="evidence" value="ECO:0007669"/>
    <property type="project" value="UniProtKB-KW"/>
</dbReference>
<name>A0A8S4Q064_OWEFU</name>
<dbReference type="AlphaFoldDB" id="A0A8S4Q064"/>
<proteinExistence type="inferred from homology"/>
<comment type="similarity">
    <text evidence="2">Belongs to the fl(2)d family.</text>
</comment>
<reference evidence="8" key="1">
    <citation type="submission" date="2022-03" db="EMBL/GenBank/DDBJ databases">
        <authorList>
            <person name="Martin C."/>
        </authorList>
    </citation>
    <scope>NUCLEOTIDE SEQUENCE</scope>
</reference>
<evidence type="ECO:0000256" key="7">
    <source>
        <dbReference type="SAM" id="MobiDB-lite"/>
    </source>
</evidence>
<dbReference type="PANTHER" id="PTHR15217:SF0">
    <property type="entry name" value="PRE-MRNA-SPLICING REGULATOR WTAP"/>
    <property type="match status" value="1"/>
</dbReference>
<feature type="compositionally biased region" description="Low complexity" evidence="7">
    <location>
        <begin position="295"/>
        <end position="309"/>
    </location>
</feature>
<keyword evidence="9" id="KW-1185">Reference proteome</keyword>
<evidence type="ECO:0000256" key="4">
    <source>
        <dbReference type="ARBA" id="ARBA00023187"/>
    </source>
</evidence>
<dbReference type="EMBL" id="CAIIXF020000011">
    <property type="protein sequence ID" value="CAH1799092.1"/>
    <property type="molecule type" value="Genomic_DNA"/>
</dbReference>
<evidence type="ECO:0000313" key="8">
    <source>
        <dbReference type="EMBL" id="CAH1799092.1"/>
    </source>
</evidence>
<dbReference type="GO" id="GO:0016556">
    <property type="term" value="P:mRNA modification"/>
    <property type="evidence" value="ECO:0007669"/>
    <property type="project" value="InterPro"/>
</dbReference>
<feature type="compositionally biased region" description="Polar residues" evidence="7">
    <location>
        <begin position="283"/>
        <end position="294"/>
    </location>
</feature>
<dbReference type="Proteomes" id="UP000749559">
    <property type="component" value="Unassembled WGS sequence"/>
</dbReference>